<name>A0A097EMF9_9GAMM</name>
<dbReference type="KEGG" id="frf:LO80_01385"/>
<gene>
    <name evidence="2" type="ORF">LO80_01385</name>
</gene>
<keyword evidence="1" id="KW-0732">Signal</keyword>
<proteinExistence type="predicted"/>
<accession>A0A097EMF9</accession>
<feature type="chain" id="PRO_5001930143" evidence="1">
    <location>
        <begin position="22"/>
        <end position="399"/>
    </location>
</feature>
<evidence type="ECO:0000313" key="2">
    <source>
        <dbReference type="EMBL" id="AIT08757.1"/>
    </source>
</evidence>
<dbReference type="InterPro" id="IPR015943">
    <property type="entry name" value="WD40/YVTN_repeat-like_dom_sf"/>
</dbReference>
<dbReference type="RefSeq" id="WP_040007868.1">
    <property type="nucleotide sequence ID" value="NZ_CP009574.1"/>
</dbReference>
<dbReference type="AlphaFoldDB" id="A0A097EMF9"/>
<dbReference type="EMBL" id="CP009574">
    <property type="protein sequence ID" value="AIT08757.1"/>
    <property type="molecule type" value="Genomic_DNA"/>
</dbReference>
<evidence type="ECO:0000256" key="1">
    <source>
        <dbReference type="SAM" id="SignalP"/>
    </source>
</evidence>
<keyword evidence="3" id="KW-1185">Reference proteome</keyword>
<dbReference type="HOGENOM" id="CLU_715257_0_0_6"/>
<dbReference type="Proteomes" id="UP000029672">
    <property type="component" value="Chromosome"/>
</dbReference>
<dbReference type="SUPFAM" id="SSF50969">
    <property type="entry name" value="YVTN repeat-like/Quinoprotein amine dehydrogenase"/>
    <property type="match status" value="1"/>
</dbReference>
<dbReference type="STRING" id="1547445.LO80_01385"/>
<feature type="signal peptide" evidence="1">
    <location>
        <begin position="1"/>
        <end position="21"/>
    </location>
</feature>
<reference evidence="2 3" key="1">
    <citation type="submission" date="2014-10" db="EMBL/GenBank/DDBJ databases">
        <title>Whole genome sequence of Francisella endociliophora strain FSC1006, isolated from a laboratory culture of the marine ciliate Euplotes raikovi.</title>
        <authorList>
            <person name="Granberg M."/>
            <person name="Backman S."/>
            <person name="Lundmark E."/>
            <person name="Nilsson E."/>
            <person name="Karlsson E."/>
            <person name="Thelaus J."/>
            <person name="Ohrman C."/>
            <person name="Larkeryd A."/>
            <person name="Stenberg P."/>
        </authorList>
    </citation>
    <scope>NUCLEOTIDE SEQUENCE [LARGE SCALE GENOMIC DNA]</scope>
    <source>
        <strain evidence="2 3">FSC1006</strain>
    </source>
</reference>
<dbReference type="OrthoDB" id="5604418at2"/>
<dbReference type="Gene3D" id="2.130.10.10">
    <property type="entry name" value="YVTN repeat-like/Quinoprotein amine dehydrogenase"/>
    <property type="match status" value="1"/>
</dbReference>
<dbReference type="InterPro" id="IPR011044">
    <property type="entry name" value="Quino_amine_DH_bsu"/>
</dbReference>
<protein>
    <submittedName>
        <fullName evidence="2">Uncharacterized protein</fullName>
    </submittedName>
</protein>
<organism evidence="2 3">
    <name type="scientific">Candidatus Francisella endociliophora</name>
    <dbReference type="NCBI Taxonomy" id="653937"/>
    <lineage>
        <taxon>Bacteria</taxon>
        <taxon>Pseudomonadati</taxon>
        <taxon>Pseudomonadota</taxon>
        <taxon>Gammaproteobacteria</taxon>
        <taxon>Thiotrichales</taxon>
        <taxon>Francisellaceae</taxon>
        <taxon>Francisella</taxon>
    </lineage>
</organism>
<evidence type="ECO:0000313" key="3">
    <source>
        <dbReference type="Proteomes" id="UP000029672"/>
    </source>
</evidence>
<sequence length="399" mass="45779">MNLKKIICTVSSLTFMSSAFAISSLSVSISTDGKYTVADDRDDNVYLYNLNNKNISKVNNEKVNHFSPNFIDGTDNFIYQDINNKVYVVNADTKKVIKSFAVPQIKPKGFEHQQNIYFQALNKDMNIYVYVTQLGINIAKVADGKLEDIYSYNKKFMGTRFVPKIYDNKVIATTDLGDLLIFDLDKVFKDDKYEPIKIRRNYGSTMNTISPDGKYIYTADNSRTGGAYNLQKNKSKSDDSGIYYTAHIPNVTYLEGDPNQSDIMGDLANFKFIDNDKIIATFKGKNQPYLWAFFYTPSEFDWSGKGKYKRPMFYSDKYAPLTKDPLKFVTGDYRNNTDPYPVNYGYNTVFDTSIKSHTLVIGRANDRGIMVYNYNPSDESLKLDWVAEPPKQESKGWFW</sequence>